<dbReference type="InterPro" id="IPR001763">
    <property type="entry name" value="Rhodanese-like_dom"/>
</dbReference>
<reference evidence="2" key="1">
    <citation type="submission" date="2020-12" db="EMBL/GenBank/DDBJ databases">
        <title>Genomic characterization of non-nitrogen-fixing Frankia strains.</title>
        <authorList>
            <person name="Carlos-Shanley C."/>
            <person name="Guerra T."/>
            <person name="Hahn D."/>
        </authorList>
    </citation>
    <scope>NUCLEOTIDE SEQUENCE</scope>
    <source>
        <strain evidence="2">CN6</strain>
    </source>
</reference>
<dbReference type="Proteomes" id="UP000604475">
    <property type="component" value="Unassembled WGS sequence"/>
</dbReference>
<keyword evidence="3" id="KW-1185">Reference proteome</keyword>
<feature type="domain" description="Rhodanese" evidence="1">
    <location>
        <begin position="20"/>
        <end position="107"/>
    </location>
</feature>
<dbReference type="PANTHER" id="PTHR43031:SF1">
    <property type="entry name" value="PYRIDINE NUCLEOTIDE-DISULPHIDE OXIDOREDUCTASE"/>
    <property type="match status" value="1"/>
</dbReference>
<dbReference type="SUPFAM" id="SSF52821">
    <property type="entry name" value="Rhodanese/Cell cycle control phosphatase"/>
    <property type="match status" value="1"/>
</dbReference>
<dbReference type="Gene3D" id="3.40.250.10">
    <property type="entry name" value="Rhodanese-like domain"/>
    <property type="match status" value="1"/>
</dbReference>
<evidence type="ECO:0000313" key="3">
    <source>
        <dbReference type="Proteomes" id="UP000604475"/>
    </source>
</evidence>
<dbReference type="PANTHER" id="PTHR43031">
    <property type="entry name" value="FAD-DEPENDENT OXIDOREDUCTASE"/>
    <property type="match status" value="1"/>
</dbReference>
<dbReference type="RefSeq" id="WP_203007581.1">
    <property type="nucleotide sequence ID" value="NZ_JADWYU010000255.1"/>
</dbReference>
<dbReference type="AlphaFoldDB" id="A0A937USW1"/>
<dbReference type="PROSITE" id="PS50206">
    <property type="entry name" value="RHODANESE_3"/>
    <property type="match status" value="1"/>
</dbReference>
<sequence length="116" mass="12258">MGPDDVPTVLVEDLPADPAGDDTLFVLDVREPDEWAAGHIDGAVHIPMGELVARIEEIPRSTRVIAVCRSGRRSAAVTAYLADGGWDAHNLDGGMITWAALGRPMTADTPGAPFVL</sequence>
<dbReference type="InterPro" id="IPR036873">
    <property type="entry name" value="Rhodanese-like_dom_sf"/>
</dbReference>
<evidence type="ECO:0000259" key="1">
    <source>
        <dbReference type="PROSITE" id="PS50206"/>
    </source>
</evidence>
<dbReference type="InterPro" id="IPR050229">
    <property type="entry name" value="GlpE_sulfurtransferase"/>
</dbReference>
<comment type="caution">
    <text evidence="2">The sequence shown here is derived from an EMBL/GenBank/DDBJ whole genome shotgun (WGS) entry which is preliminary data.</text>
</comment>
<accession>A0A937USW1</accession>
<dbReference type="CDD" id="cd00158">
    <property type="entry name" value="RHOD"/>
    <property type="match status" value="1"/>
</dbReference>
<name>A0A937USW1_9ACTN</name>
<dbReference type="Pfam" id="PF00581">
    <property type="entry name" value="Rhodanese"/>
    <property type="match status" value="1"/>
</dbReference>
<dbReference type="EMBL" id="JAEACQ010000339">
    <property type="protein sequence ID" value="MBL7632518.1"/>
    <property type="molecule type" value="Genomic_DNA"/>
</dbReference>
<organism evidence="2 3">
    <name type="scientific">Frankia nepalensis</name>
    <dbReference type="NCBI Taxonomy" id="1836974"/>
    <lineage>
        <taxon>Bacteria</taxon>
        <taxon>Bacillati</taxon>
        <taxon>Actinomycetota</taxon>
        <taxon>Actinomycetes</taxon>
        <taxon>Frankiales</taxon>
        <taxon>Frankiaceae</taxon>
        <taxon>Frankia</taxon>
    </lineage>
</organism>
<proteinExistence type="predicted"/>
<protein>
    <submittedName>
        <fullName evidence="2">Rhodanese-like domain-containing protein</fullName>
    </submittedName>
</protein>
<gene>
    <name evidence="2" type="ORF">I7412_36275</name>
</gene>
<dbReference type="SMART" id="SM00450">
    <property type="entry name" value="RHOD"/>
    <property type="match status" value="1"/>
</dbReference>
<evidence type="ECO:0000313" key="2">
    <source>
        <dbReference type="EMBL" id="MBL7632518.1"/>
    </source>
</evidence>